<dbReference type="InterPro" id="IPR042119">
    <property type="entry name" value="QueA_dom2"/>
</dbReference>
<sequence length="364" mass="41846">MLKRSDFFYNLPDELIAQYPADHRTDSKLLVYRDQSINDSVTRNLAMHVPENAVFVRNNSRVIPSRLLGETQHGGKVELMLIEPIPGNGDATWKAFGKPLKKMKPDSKLFFNGGNAYIEDRVQDEDSPYLIVSFDKSWAEFYSWIDKVGYIPLPPYIKREKAETAPQSTDAIRYQTVYAEPKGSVAAPTAGLHFTDDLIRTMVNDKGIEFVDITLHVGAGTFLPVKSEDIDQHKMHFETYMLPSASFQAIQKARAENRKVIAVGTTSLRCLESFFRLGCDTHSWDNYLDLWHQTNLFIRPKTKNDRFRPGLIDGIMTNFHQPESTLLMLISAMFGYDEVRRIYQHAIEQRYRFFSYGDSSLLMF</sequence>
<dbReference type="STRING" id="1513793.SAMN06296036_101336"/>
<dbReference type="RefSeq" id="WP_132314546.1">
    <property type="nucleotide sequence ID" value="NZ_FWZT01000001.1"/>
</dbReference>
<comment type="similarity">
    <text evidence="5">Belongs to the QueA family.</text>
</comment>
<dbReference type="Proteomes" id="UP000192907">
    <property type="component" value="Unassembled WGS sequence"/>
</dbReference>
<dbReference type="AlphaFoldDB" id="A0A1Y6B4Q9"/>
<dbReference type="InterPro" id="IPR042118">
    <property type="entry name" value="QueA_dom1"/>
</dbReference>
<evidence type="ECO:0000256" key="2">
    <source>
        <dbReference type="ARBA" id="ARBA00022679"/>
    </source>
</evidence>
<keyword evidence="3 5" id="KW-0949">S-adenosyl-L-methionine</keyword>
<evidence type="ECO:0000313" key="6">
    <source>
        <dbReference type="EMBL" id="SME90090.1"/>
    </source>
</evidence>
<gene>
    <name evidence="5" type="primary">queA</name>
    <name evidence="6" type="ORF">SAMN06296036_101336</name>
</gene>
<dbReference type="UniPathway" id="UPA00392"/>
<dbReference type="NCBIfam" id="NF001140">
    <property type="entry name" value="PRK00147.1"/>
    <property type="match status" value="1"/>
</dbReference>
<keyword evidence="7" id="KW-1185">Reference proteome</keyword>
<dbReference type="GO" id="GO:0008616">
    <property type="term" value="P:tRNA queuosine(34) biosynthetic process"/>
    <property type="evidence" value="ECO:0007669"/>
    <property type="project" value="UniProtKB-UniRule"/>
</dbReference>
<protein>
    <recommendedName>
        <fullName evidence="5">S-adenosylmethionine:tRNA ribosyltransferase-isomerase</fullName>
        <ecNumber evidence="5">2.4.99.17</ecNumber>
    </recommendedName>
    <alternativeName>
        <fullName evidence="5">Queuosine biosynthesis protein QueA</fullName>
    </alternativeName>
</protein>
<keyword evidence="1 5" id="KW-0963">Cytoplasm</keyword>
<name>A0A1Y6B4Q9_9BACT</name>
<reference evidence="7" key="1">
    <citation type="submission" date="2017-04" db="EMBL/GenBank/DDBJ databases">
        <authorList>
            <person name="Varghese N."/>
            <person name="Submissions S."/>
        </authorList>
    </citation>
    <scope>NUCLEOTIDE SEQUENCE [LARGE SCALE GENOMIC DNA]</scope>
    <source>
        <strain evidence="7">RKEM611</strain>
    </source>
</reference>
<dbReference type="PANTHER" id="PTHR30307">
    <property type="entry name" value="S-ADENOSYLMETHIONINE:TRNA RIBOSYLTRANSFERASE-ISOMERASE"/>
    <property type="match status" value="1"/>
</dbReference>
<keyword evidence="2 5" id="KW-0808">Transferase</keyword>
<comment type="subunit">
    <text evidence="5">Monomer.</text>
</comment>
<dbReference type="EC" id="2.4.99.17" evidence="5"/>
<dbReference type="NCBIfam" id="TIGR00113">
    <property type="entry name" value="queA"/>
    <property type="match status" value="1"/>
</dbReference>
<evidence type="ECO:0000256" key="4">
    <source>
        <dbReference type="ARBA" id="ARBA00022785"/>
    </source>
</evidence>
<accession>A0A1Y6B4Q9</accession>
<dbReference type="GO" id="GO:0005737">
    <property type="term" value="C:cytoplasm"/>
    <property type="evidence" value="ECO:0007669"/>
    <property type="project" value="UniProtKB-SubCell"/>
</dbReference>
<comment type="subcellular location">
    <subcellularLocation>
        <location evidence="5">Cytoplasm</location>
    </subcellularLocation>
</comment>
<evidence type="ECO:0000256" key="1">
    <source>
        <dbReference type="ARBA" id="ARBA00022490"/>
    </source>
</evidence>
<dbReference type="SUPFAM" id="SSF111337">
    <property type="entry name" value="QueA-like"/>
    <property type="match status" value="1"/>
</dbReference>
<comment type="pathway">
    <text evidence="5">tRNA modification; tRNA-queuosine biosynthesis.</text>
</comment>
<evidence type="ECO:0000256" key="3">
    <source>
        <dbReference type="ARBA" id="ARBA00022691"/>
    </source>
</evidence>
<evidence type="ECO:0000313" key="7">
    <source>
        <dbReference type="Proteomes" id="UP000192907"/>
    </source>
</evidence>
<dbReference type="Gene3D" id="2.40.10.240">
    <property type="entry name" value="QueA-like"/>
    <property type="match status" value="1"/>
</dbReference>
<dbReference type="EMBL" id="FWZT01000001">
    <property type="protein sequence ID" value="SME90090.1"/>
    <property type="molecule type" value="Genomic_DNA"/>
</dbReference>
<dbReference type="Pfam" id="PF02547">
    <property type="entry name" value="Queuosine_synth"/>
    <property type="match status" value="1"/>
</dbReference>
<proteinExistence type="inferred from homology"/>
<dbReference type="HAMAP" id="MF_00113">
    <property type="entry name" value="QueA"/>
    <property type="match status" value="1"/>
</dbReference>
<dbReference type="PANTHER" id="PTHR30307:SF0">
    <property type="entry name" value="S-ADENOSYLMETHIONINE:TRNA RIBOSYLTRANSFERASE-ISOMERASE"/>
    <property type="match status" value="1"/>
</dbReference>
<evidence type="ECO:0000256" key="5">
    <source>
        <dbReference type="HAMAP-Rule" id="MF_00113"/>
    </source>
</evidence>
<dbReference type="Gene3D" id="3.40.1780.10">
    <property type="entry name" value="QueA-like"/>
    <property type="match status" value="1"/>
</dbReference>
<dbReference type="OrthoDB" id="5288889at2"/>
<dbReference type="InterPro" id="IPR036100">
    <property type="entry name" value="QueA_sf"/>
</dbReference>
<comment type="catalytic activity">
    <reaction evidence="5">
        <text>7-aminomethyl-7-carbaguanosine(34) in tRNA + S-adenosyl-L-methionine = epoxyqueuosine(34) in tRNA + adenine + L-methionine + 2 H(+)</text>
        <dbReference type="Rhea" id="RHEA:32155"/>
        <dbReference type="Rhea" id="RHEA-COMP:10342"/>
        <dbReference type="Rhea" id="RHEA-COMP:18582"/>
        <dbReference type="ChEBI" id="CHEBI:15378"/>
        <dbReference type="ChEBI" id="CHEBI:16708"/>
        <dbReference type="ChEBI" id="CHEBI:57844"/>
        <dbReference type="ChEBI" id="CHEBI:59789"/>
        <dbReference type="ChEBI" id="CHEBI:82833"/>
        <dbReference type="ChEBI" id="CHEBI:194443"/>
        <dbReference type="EC" id="2.4.99.17"/>
    </reaction>
</comment>
<dbReference type="GO" id="GO:0051075">
    <property type="term" value="F:S-adenosylmethionine:tRNA ribosyltransferase-isomerase activity"/>
    <property type="evidence" value="ECO:0007669"/>
    <property type="project" value="UniProtKB-EC"/>
</dbReference>
<dbReference type="InterPro" id="IPR003699">
    <property type="entry name" value="QueA"/>
</dbReference>
<organism evidence="6 7">
    <name type="scientific">Pseudobacteriovorax antillogorgiicola</name>
    <dbReference type="NCBI Taxonomy" id="1513793"/>
    <lineage>
        <taxon>Bacteria</taxon>
        <taxon>Pseudomonadati</taxon>
        <taxon>Bdellovibrionota</taxon>
        <taxon>Oligoflexia</taxon>
        <taxon>Oligoflexales</taxon>
        <taxon>Pseudobacteriovoracaceae</taxon>
        <taxon>Pseudobacteriovorax</taxon>
    </lineage>
</organism>
<keyword evidence="6" id="KW-0413">Isomerase</keyword>
<keyword evidence="4 5" id="KW-0671">Queuosine biosynthesis</keyword>
<comment type="function">
    <text evidence="5">Transfers and isomerizes the ribose moiety from AdoMet to the 7-aminomethyl group of 7-deazaguanine (preQ1-tRNA) to give epoxyqueuosine (oQ-tRNA).</text>
</comment>